<feature type="binding site" evidence="6">
    <location>
        <position position="101"/>
    </location>
    <ligand>
        <name>S-adenosyl-L-methionine</name>
        <dbReference type="ChEBI" id="CHEBI:59789"/>
    </ligand>
</feature>
<evidence type="ECO:0000256" key="3">
    <source>
        <dbReference type="ARBA" id="ARBA00022603"/>
    </source>
</evidence>
<protein>
    <recommendedName>
        <fullName evidence="6">Ribosomal RNA small subunit methyltransferase H</fullName>
        <ecNumber evidence="6">2.1.1.199</ecNumber>
    </recommendedName>
    <alternativeName>
        <fullName evidence="6">16S rRNA m(4)C1402 methyltransferase</fullName>
    </alternativeName>
    <alternativeName>
        <fullName evidence="6">rRNA (cytosine-N(4)-)-methyltransferase RsmH</fullName>
    </alternativeName>
</protein>
<dbReference type="InterPro" id="IPR029063">
    <property type="entry name" value="SAM-dependent_MTases_sf"/>
</dbReference>
<organism evidence="8 9">
    <name type="scientific">Candidatus Schekmanbacteria bacterium RIFCSPLOWO2_12_FULL_38_15</name>
    <dbReference type="NCBI Taxonomy" id="1817883"/>
    <lineage>
        <taxon>Bacteria</taxon>
        <taxon>Candidatus Schekmaniibacteriota</taxon>
    </lineage>
</organism>
<dbReference type="EMBL" id="MGDI01000028">
    <property type="protein sequence ID" value="OGL53058.1"/>
    <property type="molecule type" value="Genomic_DNA"/>
</dbReference>
<evidence type="ECO:0000256" key="7">
    <source>
        <dbReference type="SAM" id="MobiDB-lite"/>
    </source>
</evidence>
<dbReference type="GO" id="GO:0071424">
    <property type="term" value="F:rRNA (cytosine-N4-)-methyltransferase activity"/>
    <property type="evidence" value="ECO:0007669"/>
    <property type="project" value="UniProtKB-UniRule"/>
</dbReference>
<dbReference type="AlphaFoldDB" id="A0A1F7SIK4"/>
<comment type="catalytic activity">
    <reaction evidence="6">
        <text>cytidine(1402) in 16S rRNA + S-adenosyl-L-methionine = N(4)-methylcytidine(1402) in 16S rRNA + S-adenosyl-L-homocysteine + H(+)</text>
        <dbReference type="Rhea" id="RHEA:42928"/>
        <dbReference type="Rhea" id="RHEA-COMP:10286"/>
        <dbReference type="Rhea" id="RHEA-COMP:10287"/>
        <dbReference type="ChEBI" id="CHEBI:15378"/>
        <dbReference type="ChEBI" id="CHEBI:57856"/>
        <dbReference type="ChEBI" id="CHEBI:59789"/>
        <dbReference type="ChEBI" id="CHEBI:74506"/>
        <dbReference type="ChEBI" id="CHEBI:82748"/>
        <dbReference type="EC" id="2.1.1.199"/>
    </reaction>
</comment>
<feature type="binding site" evidence="6">
    <location>
        <position position="108"/>
    </location>
    <ligand>
        <name>S-adenosyl-L-methionine</name>
        <dbReference type="ChEBI" id="CHEBI:59789"/>
    </ligand>
</feature>
<dbReference type="InterPro" id="IPR002903">
    <property type="entry name" value="RsmH"/>
</dbReference>
<dbReference type="GO" id="GO:0005737">
    <property type="term" value="C:cytoplasm"/>
    <property type="evidence" value="ECO:0007669"/>
    <property type="project" value="UniProtKB-SubCell"/>
</dbReference>
<evidence type="ECO:0000256" key="1">
    <source>
        <dbReference type="ARBA" id="ARBA00010396"/>
    </source>
</evidence>
<feature type="binding site" evidence="6">
    <location>
        <position position="53"/>
    </location>
    <ligand>
        <name>S-adenosyl-L-methionine</name>
        <dbReference type="ChEBI" id="CHEBI:59789"/>
    </ligand>
</feature>
<dbReference type="Gene3D" id="3.40.50.150">
    <property type="entry name" value="Vaccinia Virus protein VP39"/>
    <property type="match status" value="1"/>
</dbReference>
<evidence type="ECO:0000256" key="2">
    <source>
        <dbReference type="ARBA" id="ARBA00022552"/>
    </source>
</evidence>
<comment type="function">
    <text evidence="6">Specifically methylates the N4 position of cytidine in position 1402 (C1402) of 16S rRNA.</text>
</comment>
<proteinExistence type="inferred from homology"/>
<sequence>MNSFHTPVLAEEVLESLRCDRKGIYVDCTLGGGGHSEEILKVTDPASVVIGIDQDEEAIRVASERLKEFGAGFRVLKGNFRDIEGILERENIREIDGILFDLGVSGYQIDEQSRGFSFRKAGPLDMRMDIRKKTTAFDLINSLPQKELENVIRSFGEEKWAGRIARVIVKVRSEKNILTTTELAEIISNIIPKSNWPGKIHPATKTFQALRIKVNEELEILTPALTSAISKLSSGGRICVISYHSLEDRIVKEVFNKKAKGCICPPRFPECRCNVRPVLKIINKKPVRASESEIAQNPRARSAKLRAGERI</sequence>
<comment type="similarity">
    <text evidence="1 6">Belongs to the methyltransferase superfamily. RsmH family.</text>
</comment>
<feature type="region of interest" description="Disordered" evidence="7">
    <location>
        <begin position="292"/>
        <end position="311"/>
    </location>
</feature>
<dbReference type="HAMAP" id="MF_01007">
    <property type="entry name" value="16SrRNA_methyltr_H"/>
    <property type="match status" value="1"/>
</dbReference>
<comment type="subcellular location">
    <subcellularLocation>
        <location evidence="6">Cytoplasm</location>
    </subcellularLocation>
</comment>
<dbReference type="NCBIfam" id="TIGR00006">
    <property type="entry name" value="16S rRNA (cytosine(1402)-N(4))-methyltransferase RsmH"/>
    <property type="match status" value="1"/>
</dbReference>
<keyword evidence="4 6" id="KW-0808">Transferase</keyword>
<feature type="binding site" evidence="6">
    <location>
        <position position="80"/>
    </location>
    <ligand>
        <name>S-adenosyl-L-methionine</name>
        <dbReference type="ChEBI" id="CHEBI:59789"/>
    </ligand>
</feature>
<dbReference type="EC" id="2.1.1.199" evidence="6"/>
<keyword evidence="6" id="KW-0963">Cytoplasm</keyword>
<evidence type="ECO:0000256" key="4">
    <source>
        <dbReference type="ARBA" id="ARBA00022679"/>
    </source>
</evidence>
<evidence type="ECO:0000313" key="9">
    <source>
        <dbReference type="Proteomes" id="UP000178082"/>
    </source>
</evidence>
<dbReference type="SUPFAM" id="SSF53335">
    <property type="entry name" value="S-adenosyl-L-methionine-dependent methyltransferases"/>
    <property type="match status" value="1"/>
</dbReference>
<dbReference type="Gene3D" id="1.10.150.170">
    <property type="entry name" value="Putative methyltransferase TM0872, insert domain"/>
    <property type="match status" value="1"/>
</dbReference>
<evidence type="ECO:0000256" key="5">
    <source>
        <dbReference type="ARBA" id="ARBA00022691"/>
    </source>
</evidence>
<dbReference type="PANTHER" id="PTHR11265:SF0">
    <property type="entry name" value="12S RRNA N4-METHYLCYTIDINE METHYLTRANSFERASE"/>
    <property type="match status" value="1"/>
</dbReference>
<keyword evidence="3 6" id="KW-0489">Methyltransferase</keyword>
<keyword evidence="5 6" id="KW-0949">S-adenosyl-L-methionine</keyword>
<keyword evidence="2 6" id="KW-0698">rRNA processing</keyword>
<dbReference type="STRING" id="1817883.A3G31_09145"/>
<evidence type="ECO:0000313" key="8">
    <source>
        <dbReference type="EMBL" id="OGL53058.1"/>
    </source>
</evidence>
<dbReference type="Pfam" id="PF01795">
    <property type="entry name" value="Methyltransf_5"/>
    <property type="match status" value="1"/>
</dbReference>
<feature type="binding site" evidence="6">
    <location>
        <begin position="33"/>
        <end position="35"/>
    </location>
    <ligand>
        <name>S-adenosyl-L-methionine</name>
        <dbReference type="ChEBI" id="CHEBI:59789"/>
    </ligand>
</feature>
<dbReference type="Proteomes" id="UP000178082">
    <property type="component" value="Unassembled WGS sequence"/>
</dbReference>
<dbReference type="InterPro" id="IPR023397">
    <property type="entry name" value="SAM-dep_MeTrfase_MraW_recog"/>
</dbReference>
<accession>A0A1F7SIK4</accession>
<gene>
    <name evidence="6" type="primary">rsmH</name>
    <name evidence="8" type="ORF">A3G31_09145</name>
</gene>
<name>A0A1F7SIK4_9BACT</name>
<comment type="caution">
    <text evidence="8">The sequence shown here is derived from an EMBL/GenBank/DDBJ whole genome shotgun (WGS) entry which is preliminary data.</text>
</comment>
<dbReference type="GO" id="GO:0070475">
    <property type="term" value="P:rRNA base methylation"/>
    <property type="evidence" value="ECO:0007669"/>
    <property type="project" value="UniProtKB-UniRule"/>
</dbReference>
<dbReference type="PANTHER" id="PTHR11265">
    <property type="entry name" value="S-ADENOSYL-METHYLTRANSFERASE MRAW"/>
    <property type="match status" value="1"/>
</dbReference>
<dbReference type="PIRSF" id="PIRSF004486">
    <property type="entry name" value="MraW"/>
    <property type="match status" value="1"/>
</dbReference>
<dbReference type="SUPFAM" id="SSF81799">
    <property type="entry name" value="Putative methyltransferase TM0872, insert domain"/>
    <property type="match status" value="1"/>
</dbReference>
<evidence type="ECO:0000256" key="6">
    <source>
        <dbReference type="HAMAP-Rule" id="MF_01007"/>
    </source>
</evidence>
<reference evidence="8 9" key="1">
    <citation type="journal article" date="2016" name="Nat. Commun.">
        <title>Thousands of microbial genomes shed light on interconnected biogeochemical processes in an aquifer system.</title>
        <authorList>
            <person name="Anantharaman K."/>
            <person name="Brown C.T."/>
            <person name="Hug L.A."/>
            <person name="Sharon I."/>
            <person name="Castelle C.J."/>
            <person name="Probst A.J."/>
            <person name="Thomas B.C."/>
            <person name="Singh A."/>
            <person name="Wilkins M.J."/>
            <person name="Karaoz U."/>
            <person name="Brodie E.L."/>
            <person name="Williams K.H."/>
            <person name="Hubbard S.S."/>
            <person name="Banfield J.F."/>
        </authorList>
    </citation>
    <scope>NUCLEOTIDE SEQUENCE [LARGE SCALE GENOMIC DNA]</scope>
</reference>